<organism evidence="8 9">
    <name type="scientific">Dispira parvispora</name>
    <dbReference type="NCBI Taxonomy" id="1520584"/>
    <lineage>
        <taxon>Eukaryota</taxon>
        <taxon>Fungi</taxon>
        <taxon>Fungi incertae sedis</taxon>
        <taxon>Zoopagomycota</taxon>
        <taxon>Kickxellomycotina</taxon>
        <taxon>Dimargaritomycetes</taxon>
        <taxon>Dimargaritales</taxon>
        <taxon>Dimargaritaceae</taxon>
        <taxon>Dispira</taxon>
    </lineage>
</organism>
<comment type="caution">
    <text evidence="8">The sequence shown here is derived from an EMBL/GenBank/DDBJ whole genome shotgun (WGS) entry which is preliminary data.</text>
</comment>
<evidence type="ECO:0000313" key="9">
    <source>
        <dbReference type="Proteomes" id="UP001150925"/>
    </source>
</evidence>
<dbReference type="GO" id="GO:0005732">
    <property type="term" value="C:sno(s)RNA-containing ribonucleoprotein complex"/>
    <property type="evidence" value="ECO:0007669"/>
    <property type="project" value="InterPro"/>
</dbReference>
<evidence type="ECO:0000256" key="6">
    <source>
        <dbReference type="ARBA" id="ARBA00029455"/>
    </source>
</evidence>
<dbReference type="PANTHER" id="PTHR17039">
    <property type="entry name" value="U3 SMALL NUCLEOLAR RIBONUCLEOPROTEIN PROTEIN MPP10"/>
    <property type="match status" value="1"/>
</dbReference>
<comment type="subcellular location">
    <subcellularLocation>
        <location evidence="1">Nucleus</location>
        <location evidence="1">Nucleolus</location>
    </subcellularLocation>
</comment>
<evidence type="ECO:0000256" key="4">
    <source>
        <dbReference type="ARBA" id="ARBA00023242"/>
    </source>
</evidence>
<evidence type="ECO:0000256" key="5">
    <source>
        <dbReference type="ARBA" id="ARBA00023274"/>
    </source>
</evidence>
<dbReference type="OrthoDB" id="2161274at2759"/>
<evidence type="ECO:0000256" key="7">
    <source>
        <dbReference type="SAM" id="MobiDB-lite"/>
    </source>
</evidence>
<dbReference type="AlphaFoldDB" id="A0A9W8AMP9"/>
<keyword evidence="5" id="KW-0687">Ribonucleoprotein</keyword>
<dbReference type="GO" id="GO:0032040">
    <property type="term" value="C:small-subunit processome"/>
    <property type="evidence" value="ECO:0007669"/>
    <property type="project" value="TreeGrafter"/>
</dbReference>
<dbReference type="EMBL" id="JANBPY010002310">
    <property type="protein sequence ID" value="KAJ1955547.1"/>
    <property type="molecule type" value="Genomic_DNA"/>
</dbReference>
<reference evidence="8" key="1">
    <citation type="submission" date="2022-07" db="EMBL/GenBank/DDBJ databases">
        <title>Phylogenomic reconstructions and comparative analyses of Kickxellomycotina fungi.</title>
        <authorList>
            <person name="Reynolds N.K."/>
            <person name="Stajich J.E."/>
            <person name="Barry K."/>
            <person name="Grigoriev I.V."/>
            <person name="Crous P."/>
            <person name="Smith M.E."/>
        </authorList>
    </citation>
    <scope>NUCLEOTIDE SEQUENCE</scope>
    <source>
        <strain evidence="8">RSA 1196</strain>
    </source>
</reference>
<feature type="compositionally biased region" description="Acidic residues" evidence="7">
    <location>
        <begin position="184"/>
        <end position="200"/>
    </location>
</feature>
<keyword evidence="2" id="KW-0690">Ribosome biogenesis</keyword>
<protein>
    <submittedName>
        <fullName evidence="8">Uncharacterized protein</fullName>
    </submittedName>
</protein>
<dbReference type="GO" id="GO:0006364">
    <property type="term" value="P:rRNA processing"/>
    <property type="evidence" value="ECO:0007669"/>
    <property type="project" value="UniProtKB-KW"/>
</dbReference>
<accession>A0A9W8AMP9</accession>
<keyword evidence="4" id="KW-0539">Nucleus</keyword>
<dbReference type="Proteomes" id="UP001150925">
    <property type="component" value="Unassembled WGS sequence"/>
</dbReference>
<name>A0A9W8AMP9_9FUNG</name>
<comment type="similarity">
    <text evidence="6">Belongs to the MPP10 family.</text>
</comment>
<feature type="compositionally biased region" description="Acidic residues" evidence="7">
    <location>
        <begin position="135"/>
        <end position="155"/>
    </location>
</feature>
<dbReference type="GO" id="GO:0034457">
    <property type="term" value="C:Mpp10 complex"/>
    <property type="evidence" value="ECO:0007669"/>
    <property type="project" value="InterPro"/>
</dbReference>
<dbReference type="InterPro" id="IPR012173">
    <property type="entry name" value="Mpp10"/>
</dbReference>
<evidence type="ECO:0000313" key="8">
    <source>
        <dbReference type="EMBL" id="KAJ1955547.1"/>
    </source>
</evidence>
<evidence type="ECO:0000256" key="1">
    <source>
        <dbReference type="ARBA" id="ARBA00004604"/>
    </source>
</evidence>
<gene>
    <name evidence="8" type="ORF">IWQ62_005504</name>
</gene>
<keyword evidence="9" id="KW-1185">Reference proteome</keyword>
<feature type="region of interest" description="Disordered" evidence="7">
    <location>
        <begin position="100"/>
        <end position="200"/>
    </location>
</feature>
<feature type="non-terminal residue" evidence="8">
    <location>
        <position position="200"/>
    </location>
</feature>
<evidence type="ECO:0000256" key="3">
    <source>
        <dbReference type="ARBA" id="ARBA00022552"/>
    </source>
</evidence>
<evidence type="ECO:0000256" key="2">
    <source>
        <dbReference type="ARBA" id="ARBA00022517"/>
    </source>
</evidence>
<dbReference type="PANTHER" id="PTHR17039:SF0">
    <property type="entry name" value="U3 SMALL NUCLEOLAR RIBONUCLEOPROTEIN PROTEIN MPP10"/>
    <property type="match status" value="1"/>
</dbReference>
<keyword evidence="3" id="KW-0698">rRNA processing</keyword>
<feature type="compositionally biased region" description="Acidic residues" evidence="7">
    <location>
        <begin position="100"/>
        <end position="112"/>
    </location>
</feature>
<dbReference type="Pfam" id="PF04006">
    <property type="entry name" value="Mpp10"/>
    <property type="match status" value="1"/>
</dbReference>
<sequence length="200" mass="21942">MSDIIEAPLAEQFVDQVVARPERFLLEDAELPTELLQNTRDCFASGKSLQFYELGVLEGLHVKDFPDEQIWEQLQLRNQPVLQTFSRKLGRLMNWVEELADDGENEDNDDESVISQGSAGEEALSEVGSTASDEFGQDEVSDSDMPEWAGLEDGESGASDAGTLDSNSNHEDSEGIDVESANDHEDDESDASEGSVDEPV</sequence>
<proteinExistence type="inferred from homology"/>